<protein>
    <submittedName>
        <fullName evidence="1">Alkaline phosphatase family protein</fullName>
    </submittedName>
</protein>
<keyword evidence="2" id="KW-1185">Reference proteome</keyword>
<dbReference type="EMBL" id="JAFHKS010000043">
    <property type="protein sequence ID" value="MBN3545451.1"/>
    <property type="molecule type" value="Genomic_DNA"/>
</dbReference>
<reference evidence="1 2" key="1">
    <citation type="submission" date="2021-01" db="EMBL/GenBank/DDBJ databases">
        <title>Genome Sequencing of Type Strains.</title>
        <authorList>
            <person name="Lemaire J.F."/>
            <person name="Inderbitzin P."/>
            <person name="Collins S.B."/>
            <person name="Wespe N."/>
            <person name="Knight-Connoni V."/>
        </authorList>
    </citation>
    <scope>NUCLEOTIDE SEQUENCE [LARGE SCALE GENOMIC DNA]</scope>
    <source>
        <strain evidence="1 2">DSM 14730</strain>
    </source>
</reference>
<name>A0ABS2ZDC9_9BACL</name>
<dbReference type="PANTHER" id="PTHR10151:SF120">
    <property type="entry name" value="BIS(5'-ADENOSYL)-TRIPHOSPHATASE"/>
    <property type="match status" value="1"/>
</dbReference>
<dbReference type="PANTHER" id="PTHR10151">
    <property type="entry name" value="ECTONUCLEOTIDE PYROPHOSPHATASE/PHOSPHODIESTERASE"/>
    <property type="match status" value="1"/>
</dbReference>
<evidence type="ECO:0000313" key="2">
    <source>
        <dbReference type="Proteomes" id="UP001319060"/>
    </source>
</evidence>
<organism evidence="1 2">
    <name type="scientific">Fictibacillus barbaricus</name>
    <dbReference type="NCBI Taxonomy" id="182136"/>
    <lineage>
        <taxon>Bacteria</taxon>
        <taxon>Bacillati</taxon>
        <taxon>Bacillota</taxon>
        <taxon>Bacilli</taxon>
        <taxon>Bacillales</taxon>
        <taxon>Fictibacillaceae</taxon>
        <taxon>Fictibacillus</taxon>
    </lineage>
</organism>
<dbReference type="InterPro" id="IPR002591">
    <property type="entry name" value="Phosphodiest/P_Trfase"/>
</dbReference>
<accession>A0ABS2ZDC9</accession>
<dbReference type="InterPro" id="IPR017850">
    <property type="entry name" value="Alkaline_phosphatase_core_sf"/>
</dbReference>
<sequence>MKRKGECSLATRNETNKRVIVLLLDSLMTAPLQKAISNGQAMTFKFLMDHGRFYPEVISPFPTMSVNVDSTLLTGVYSDQHKVPALVWYHQAEKRIINYGSHIRELFKLGLYQSMHDILYNLNNVHLADGVKTIHEEVSLLDKRSASINTLMYRGSATRSLKVPRIIAWLTGSPKTIHVNSPYIFSYGALSKMDPSNRLHYFWRKYGFHDAFSARELIYLIQENNLPDFSLVYFPDGDKSVHKNGPDDVNAIKKADDHLAEILNSFPSREDAIRDNIWIILGDNGQAYIEQDRNEALVDLRNVLDDYRIVKLRQGVTADDEIVLAVNERMAFIYSLDINQLSLGQVAKTIQKESRIDLIAWREGEKVHVISGEKEGELIFQPEGEYRDEYGQTWNIEGSHDILDLNITDKQIRFGNFPDGLGRLYTSFYSHEGEYIIITVKPGYELIGEGSPTHVGGASHGALHKDDSLVPMIVTGIESAPKHFRFIDLKEWIMSMLKQEK</sequence>
<proteinExistence type="predicted"/>
<evidence type="ECO:0000313" key="1">
    <source>
        <dbReference type="EMBL" id="MBN3545451.1"/>
    </source>
</evidence>
<dbReference type="Pfam" id="PF01663">
    <property type="entry name" value="Phosphodiest"/>
    <property type="match status" value="1"/>
</dbReference>
<comment type="caution">
    <text evidence="1">The sequence shown here is derived from an EMBL/GenBank/DDBJ whole genome shotgun (WGS) entry which is preliminary data.</text>
</comment>
<gene>
    <name evidence="1" type="ORF">JYA64_09100</name>
</gene>
<dbReference type="SUPFAM" id="SSF53649">
    <property type="entry name" value="Alkaline phosphatase-like"/>
    <property type="match status" value="1"/>
</dbReference>
<dbReference type="Gene3D" id="3.40.720.10">
    <property type="entry name" value="Alkaline Phosphatase, subunit A"/>
    <property type="match status" value="1"/>
</dbReference>
<dbReference type="Proteomes" id="UP001319060">
    <property type="component" value="Unassembled WGS sequence"/>
</dbReference>